<organism evidence="3 4">
    <name type="scientific">Kalanchoe fedtschenkoi</name>
    <name type="common">Lavender scallops</name>
    <name type="synonym">South American air plant</name>
    <dbReference type="NCBI Taxonomy" id="63787"/>
    <lineage>
        <taxon>Eukaryota</taxon>
        <taxon>Viridiplantae</taxon>
        <taxon>Streptophyta</taxon>
        <taxon>Embryophyta</taxon>
        <taxon>Tracheophyta</taxon>
        <taxon>Spermatophyta</taxon>
        <taxon>Magnoliopsida</taxon>
        <taxon>eudicotyledons</taxon>
        <taxon>Gunneridae</taxon>
        <taxon>Pentapetalae</taxon>
        <taxon>Saxifragales</taxon>
        <taxon>Crassulaceae</taxon>
        <taxon>Kalanchoe</taxon>
    </lineage>
</organism>
<dbReference type="NCBIfam" id="TIGR00756">
    <property type="entry name" value="PPR"/>
    <property type="match status" value="4"/>
</dbReference>
<reference evidence="3" key="1">
    <citation type="submission" date="2021-01" db="UniProtKB">
        <authorList>
            <consortium name="EnsemblPlants"/>
        </authorList>
    </citation>
    <scope>IDENTIFICATION</scope>
</reference>
<dbReference type="InterPro" id="IPR046960">
    <property type="entry name" value="PPR_At4g14850-like_plant"/>
</dbReference>
<feature type="repeat" description="PPR" evidence="2">
    <location>
        <begin position="285"/>
        <end position="319"/>
    </location>
</feature>
<dbReference type="FunFam" id="1.25.40.10:FF:000348">
    <property type="entry name" value="Pentatricopeptide repeat-containing protein chloroplastic"/>
    <property type="match status" value="1"/>
</dbReference>
<feature type="repeat" description="PPR" evidence="2">
    <location>
        <begin position="149"/>
        <end position="183"/>
    </location>
</feature>
<feature type="repeat" description="PPR" evidence="2">
    <location>
        <begin position="320"/>
        <end position="355"/>
    </location>
</feature>
<dbReference type="InterPro" id="IPR046848">
    <property type="entry name" value="E_motif"/>
</dbReference>
<dbReference type="OMA" id="MSNIFCG"/>
<accession>A0A7N0RFN4</accession>
<dbReference type="PANTHER" id="PTHR47926">
    <property type="entry name" value="PENTATRICOPEPTIDE REPEAT-CONTAINING PROTEIN"/>
    <property type="match status" value="1"/>
</dbReference>
<dbReference type="GO" id="GO:0003723">
    <property type="term" value="F:RNA binding"/>
    <property type="evidence" value="ECO:0007669"/>
    <property type="project" value="InterPro"/>
</dbReference>
<evidence type="ECO:0000313" key="4">
    <source>
        <dbReference type="Proteomes" id="UP000594263"/>
    </source>
</evidence>
<sequence>MLQYLKLTPQDLLVVVLKVQSRCLAMCQVHSHLITMGSSAHSHMVVWNSLIRLYSIGPFPAEALMLYKSLRDLTFPLSPSPFDSFTYSFLLKACTNVGSVVAGSQYHALSMKAGFAFHVYVQTALVNMYAFCGSLLQARKVFSEMSDKNSVTWNALITGLTKWGKVDAARSLFDEMPDRTVVSWTGMIDGYTRMNQPKEAMALFRGMIAQEGVDPSEITLLAIFPAISALGDIRQCQVIHSHAEKRGFVHYDIRVVNSMIDVYGKCGCVESAGKAFHELSSTRRNLVSWTSIISVFATHGMASEALDLFRKMEAENLKPNQITFLSILNACSHGGLVEEAMGFFTKMIEEYRLQPDIKHYGCVIDMLGRAGRLKEAESIALGIPKEMESVVIWRTLLGACSLHDDAEMGQRVTERVFHMESTYSGDYVLLSNIYSATGRFRDAERTRNLMDENRVFKAPGQSVL</sequence>
<dbReference type="Gramene" id="Kaladp0008s0721.1.v1.1">
    <property type="protein sequence ID" value="Kaladp0008s0721.1.v1.1.CDS.1"/>
    <property type="gene ID" value="Kaladp0008s0721.v1.1"/>
</dbReference>
<evidence type="ECO:0000256" key="1">
    <source>
        <dbReference type="ARBA" id="ARBA00022737"/>
    </source>
</evidence>
<name>A0A7N0RFN4_KALFE</name>
<dbReference type="EnsemblPlants" id="Kaladp0008s0721.1.v1.1">
    <property type="protein sequence ID" value="Kaladp0008s0721.1.v1.1.CDS.1"/>
    <property type="gene ID" value="Kaladp0008s0721.v1.1"/>
</dbReference>
<dbReference type="Pfam" id="PF01535">
    <property type="entry name" value="PPR"/>
    <property type="match status" value="5"/>
</dbReference>
<dbReference type="InterPro" id="IPR011990">
    <property type="entry name" value="TPR-like_helical_dom_sf"/>
</dbReference>
<dbReference type="AlphaFoldDB" id="A0A7N0RFN4"/>
<evidence type="ECO:0000256" key="2">
    <source>
        <dbReference type="PROSITE-ProRule" id="PRU00708"/>
    </source>
</evidence>
<dbReference type="PROSITE" id="PS51375">
    <property type="entry name" value="PPR"/>
    <property type="match status" value="3"/>
</dbReference>
<dbReference type="Pfam" id="PF13041">
    <property type="entry name" value="PPR_2"/>
    <property type="match status" value="1"/>
</dbReference>
<evidence type="ECO:0008006" key="5">
    <source>
        <dbReference type="Google" id="ProtNLM"/>
    </source>
</evidence>
<dbReference type="PANTHER" id="PTHR47926:SF460">
    <property type="entry name" value="OS01G0815900 PROTEIN"/>
    <property type="match status" value="1"/>
</dbReference>
<dbReference type="Pfam" id="PF20431">
    <property type="entry name" value="E_motif"/>
    <property type="match status" value="1"/>
</dbReference>
<keyword evidence="4" id="KW-1185">Reference proteome</keyword>
<dbReference type="Gene3D" id="1.25.40.10">
    <property type="entry name" value="Tetratricopeptide repeat domain"/>
    <property type="match status" value="2"/>
</dbReference>
<evidence type="ECO:0000313" key="3">
    <source>
        <dbReference type="EnsemblPlants" id="Kaladp0008s0721.1.v1.1.CDS.1"/>
    </source>
</evidence>
<keyword evidence="1" id="KW-0677">Repeat</keyword>
<proteinExistence type="predicted"/>
<dbReference type="FunFam" id="1.25.40.10:FF:001213">
    <property type="entry name" value="Pentatricopeptide repeat-containing protein, mitochondrial"/>
    <property type="match status" value="1"/>
</dbReference>
<dbReference type="InterPro" id="IPR002885">
    <property type="entry name" value="PPR_rpt"/>
</dbReference>
<dbReference type="Proteomes" id="UP000594263">
    <property type="component" value="Unplaced"/>
</dbReference>
<dbReference type="GO" id="GO:0009451">
    <property type="term" value="P:RNA modification"/>
    <property type="evidence" value="ECO:0007669"/>
    <property type="project" value="InterPro"/>
</dbReference>
<protein>
    <recommendedName>
        <fullName evidence="5">Pentatricopeptide repeat-containing protein</fullName>
    </recommendedName>
</protein>